<dbReference type="InterPro" id="IPR013094">
    <property type="entry name" value="AB_hydrolase_3"/>
</dbReference>
<dbReference type="GO" id="GO:0016787">
    <property type="term" value="F:hydrolase activity"/>
    <property type="evidence" value="ECO:0007669"/>
    <property type="project" value="UniProtKB-KW"/>
</dbReference>
<dbReference type="Gene3D" id="3.40.50.1820">
    <property type="entry name" value="alpha/beta hydrolase"/>
    <property type="match status" value="1"/>
</dbReference>
<evidence type="ECO:0000313" key="4">
    <source>
        <dbReference type="Proteomes" id="UP001139168"/>
    </source>
</evidence>
<feature type="domain" description="Alpha/beta hydrolase fold-3" evidence="2">
    <location>
        <begin position="70"/>
        <end position="270"/>
    </location>
</feature>
<keyword evidence="1 3" id="KW-0378">Hydrolase</keyword>
<sequence>MSLSMRLAGLALRAVPRTFRTPETVRRTAARRRRHSVPLTLRCLCRVREDDVAGFPVITLTPRRSSGRELVYLHGGAYVFPLREAHWWIISALIRRTGATVTVPLYGLAPEHSVAEALPFVDAVSKAVARRSPGAPRFLAGDSAGGGLALAHVIDRRNRRESQPEAVFLFAPWLDCTMSNPAIPPLVRQDPMLDVPGLIYCANLWARGRPLDSWQVSPINDTLKDLPPVCLFQGGRDILFPDAERLAAKAAATSSPVELHVAPDGFHVYVAATFTPESRRALARVAQRINDALQ</sequence>
<dbReference type="SUPFAM" id="SSF53474">
    <property type="entry name" value="alpha/beta-Hydrolases"/>
    <property type="match status" value="1"/>
</dbReference>
<dbReference type="RefSeq" id="WP_227890864.1">
    <property type="nucleotide sequence ID" value="NZ_JAJFZQ010000005.1"/>
</dbReference>
<comment type="caution">
    <text evidence="3">The sequence shown here is derived from an EMBL/GenBank/DDBJ whole genome shotgun (WGS) entry which is preliminary data.</text>
</comment>
<dbReference type="Proteomes" id="UP001139168">
    <property type="component" value="Unassembled WGS sequence"/>
</dbReference>
<protein>
    <submittedName>
        <fullName evidence="3">Alpha/beta hydrolase</fullName>
    </submittedName>
</protein>
<reference evidence="3" key="1">
    <citation type="submission" date="2021-10" db="EMBL/GenBank/DDBJ databases">
        <title>Novel species in genus Arthrobacter.</title>
        <authorList>
            <person name="Liu Y."/>
        </authorList>
    </citation>
    <scope>NUCLEOTIDE SEQUENCE</scope>
    <source>
        <strain evidence="3">Zg-Y786</strain>
    </source>
</reference>
<dbReference type="Pfam" id="PF07859">
    <property type="entry name" value="Abhydrolase_3"/>
    <property type="match status" value="1"/>
</dbReference>
<name>A0ABS8GHE1_9MICC</name>
<proteinExistence type="predicted"/>
<dbReference type="InterPro" id="IPR050300">
    <property type="entry name" value="GDXG_lipolytic_enzyme"/>
</dbReference>
<dbReference type="PANTHER" id="PTHR48081">
    <property type="entry name" value="AB HYDROLASE SUPERFAMILY PROTEIN C4A8.06C"/>
    <property type="match status" value="1"/>
</dbReference>
<gene>
    <name evidence="3" type="ORF">LJ752_08325</name>
</gene>
<evidence type="ECO:0000313" key="3">
    <source>
        <dbReference type="EMBL" id="MCC3266050.1"/>
    </source>
</evidence>
<dbReference type="PANTHER" id="PTHR48081:SF8">
    <property type="entry name" value="ALPHA_BETA HYDROLASE FOLD-3 DOMAIN-CONTAINING PROTEIN-RELATED"/>
    <property type="match status" value="1"/>
</dbReference>
<evidence type="ECO:0000256" key="1">
    <source>
        <dbReference type="ARBA" id="ARBA00022801"/>
    </source>
</evidence>
<organism evidence="3 4">
    <name type="scientific">Arthrobacter gengyunqii</name>
    <dbReference type="NCBI Taxonomy" id="2886940"/>
    <lineage>
        <taxon>Bacteria</taxon>
        <taxon>Bacillati</taxon>
        <taxon>Actinomycetota</taxon>
        <taxon>Actinomycetes</taxon>
        <taxon>Micrococcales</taxon>
        <taxon>Micrococcaceae</taxon>
        <taxon>Arthrobacter</taxon>
    </lineage>
</organism>
<dbReference type="InterPro" id="IPR029058">
    <property type="entry name" value="AB_hydrolase_fold"/>
</dbReference>
<dbReference type="EMBL" id="JAJFZQ010000005">
    <property type="protein sequence ID" value="MCC3266050.1"/>
    <property type="molecule type" value="Genomic_DNA"/>
</dbReference>
<accession>A0ABS8GHE1</accession>
<evidence type="ECO:0000259" key="2">
    <source>
        <dbReference type="Pfam" id="PF07859"/>
    </source>
</evidence>
<keyword evidence="4" id="KW-1185">Reference proteome</keyword>